<dbReference type="FunFam" id="3.40.50.300:FF:000582">
    <property type="entry name" value="Midasin"/>
    <property type="match status" value="1"/>
</dbReference>
<dbReference type="Pfam" id="PF21108">
    <property type="entry name" value="MDN1_4th"/>
    <property type="match status" value="1"/>
</dbReference>
<accession>A0A8B7ZN48</accession>
<comment type="subcellular location">
    <subcellularLocation>
        <location evidence="1">Nucleus</location>
        <location evidence="1">Nucleolus</location>
    </subcellularLocation>
    <subcellularLocation>
        <location evidence="2">Nucleus</location>
        <location evidence="2">Nucleoplasm</location>
    </subcellularLocation>
</comment>
<evidence type="ECO:0000256" key="3">
    <source>
        <dbReference type="ARBA" id="ARBA00007188"/>
    </source>
</evidence>
<dbReference type="CDD" id="cd00009">
    <property type="entry name" value="AAA"/>
    <property type="match status" value="1"/>
</dbReference>
<dbReference type="Proteomes" id="UP000694845">
    <property type="component" value="Unplaced"/>
</dbReference>
<dbReference type="GO" id="GO:0016887">
    <property type="term" value="F:ATP hydrolysis activity"/>
    <property type="evidence" value="ECO:0007669"/>
    <property type="project" value="InterPro"/>
</dbReference>
<evidence type="ECO:0000313" key="10">
    <source>
        <dbReference type="Proteomes" id="UP000694845"/>
    </source>
</evidence>
<dbReference type="Gene3D" id="3.40.50.300">
    <property type="entry name" value="P-loop containing nucleotide triphosphate hydrolases"/>
    <property type="match status" value="7"/>
</dbReference>
<dbReference type="KEGG" id="aplc:110987974"/>
<dbReference type="RefSeq" id="XP_022106859.1">
    <property type="nucleotide sequence ID" value="XM_022251167.1"/>
</dbReference>
<gene>
    <name evidence="11" type="primary">LOC110987974</name>
</gene>
<dbReference type="Pfam" id="PF17867">
    <property type="entry name" value="AAA_lid_7"/>
    <property type="match status" value="3"/>
</dbReference>
<evidence type="ECO:0000256" key="8">
    <source>
        <dbReference type="ARBA" id="ARBA00023242"/>
    </source>
</evidence>
<dbReference type="GO" id="GO:0000055">
    <property type="term" value="P:ribosomal large subunit export from nucleus"/>
    <property type="evidence" value="ECO:0007669"/>
    <property type="project" value="TreeGrafter"/>
</dbReference>
<keyword evidence="6" id="KW-0067">ATP-binding</keyword>
<feature type="domain" description="AAA+ ATPase" evidence="9">
    <location>
        <begin position="1087"/>
        <end position="1232"/>
    </location>
</feature>
<protein>
    <recommendedName>
        <fullName evidence="4">Midasin</fullName>
    </recommendedName>
</protein>
<sequence length="2288" mass="255246">MNEFRWDVSAGLGRLVSTVAEPVLISTCQELLAKQIWTPSDRQHLLSTLSKYLLHPQCTIPVAEAFRPVLLDLLERAGHTVTTGGRFCLQEHERLCVALGKILERHPDAFRFLMKYLQTAPPVFERLLCGKLPPKEKKKKKQKHKPEVSIPSPTLTDVLATCHRFLRFSREAFVDLWDWSPVMKLVEHEDLDVRWDSVHIVAALTDMADQQTRSLLSSHFTPEDLRHLTLKHEEARHVDMATCRASLLLNPEVMFDLARQQKLTHTMHEVIGSDLSSSVAAVCGILLPARTSCEKQDPAHTLVGVPSTAHNLHCLALAVSSGTAVLLEGAVGCGKSALVDHLAQVTGRQKVPHLLKVQLGDQTDSKALIGTYRCTDIPGEFVWQPGALTQAVTGGHWIILEDIDYAPMDVISVLVPLLEAGSLSLPGHGDVVRAAPGFQLFATQRLTAGSGGFFRQHASHAALLDRMWTKVNVQPLSREELQEVVATLYPNLTSVVDKLLDIFIMLSSGNHDDGQETEAKSGPVEQHGSVVTPAEVTGHLGRLISTRDLLKWCGRIATRFDTPQSILANSVFLEAMDCFCAALPKPRTRSNVAEAVGVRLSLSLEKCNFFCHSYKPDIDIQKDCVTVGRARLSRKEAEIPEIKKSRHSNFAFTRPASILLERIALCINNNEPVLLVGETGTGKTSCVQYLADLTGQKLKVINMNQQSDSTDLLGGFKPVDFRQLMAPVRENFETLFVSTFSRKQNVRFLMHLQECFASRHWPDLLKLMSHCHQAAVKRFEKDDRDEEAESGSEKQSPTLRCQWRSIGEKIQLLQTQLQHSENALAFSFVEGTLVQAVRNGDWVLLDEINLATAETLECLSGLLESTEGTVTLLERGDSEPILRHKDFRLFACMNPATDVGKKELPPGIRNRFTEFFVDELEETQDLKILVSNYLRGLALPADKLDGIVQFYLAVRKEADMKLADGTGHRPHYSLRTLCRALRYASANPCGSVMRSLYESFCLSFLTQLDRASHPLVEQLVCKKLIGRANIKGVLGQPIPPPATGSHVKVEGYWIATGDREPQRQKGYVITPSVRANLRDLSRIVSAGTLPVLLQGETSVGKTSLIQYLALATGNHCVRVNNHEHTDLQEYVGFYAADEMGKLVFKEGVLVDAMRKGHWIILDELNLAPSDVLEALNRLLDDNRELYIPETQEMISAHPRFMLFATQNPPGQYGGRKVLSRAFRNRFVELHFDEIPSKELETILHQRCAIPLSYCKKMVSVMLDLQTRRKGSGVFSGKQGFITLRDLFRWAERYRRASQGQGTLYDWDQHIADDGFLLLAGRVRRPEEQSLIKEVLEKHVRCKIDPARLFSLTPETSPVTREILERILQGPAPEGFSHVVWTFGMRRLAVLVGQALKFQEPVLLVGETGCGKTTVCQLHSALTNQKLYSVNCHLHTETSDFLGGLRPVRQHSSEKADDKQKLFEWCDGPLVQAMREDAGFLIDEISLADDSVLERLNSVLEPERTLLLAERGSGESTTDDIDVIVAREQFFVVATMNPGGDFGKKELSPALRNRFTEIWCPQSTDRQDLVNIIEHNLAEGVWLCNQEDGSSGVGNAIMEFVTWFQNCEAGNRCTVSIRDILSWVSFINSCCDGSVRDRDCLDAALAYVHGACMVFLDGLGSGTTSSASLPPHQARHLSLNFLRDQIWRLVGQDIDLTSLTVTSKATGSPSVKVVDSRDGLFGIEPFYIPRGPLLSTLAQDHYALNAPTTALNAQRVLRALQLPRAILLEGSPGVGKTSLVSAIAKASGHELVRINLSEQTDVTDLFGADLPVEGGAGGQFAWRDGPLLRALQGGHWIVLDELNLASQSVLEGLNACLDHRAEVYVPELGRTFHIQHERTRLFACQNPLKQGGGRKGLPRSFLNRFTQVYVEPLTSGDLLFIAHTMYPMMSSQVLEKMVAFNKQLYQDTMVDGLWGQRGGPWEFNLRDLFRWCDLMVRDQRHGRWQPGQHVGLIYRDRMRSQQDKQKVQDLFQTVFGDDFGDVYEGSRQVHITPVSVQVGHSFLGRKDHIPSSYPGQRIPLQLLHHCLDPLESVMKCVEMNWMTILVGPSASGKTSLVHLLGHLTGHMVQVLAMNSSMDTTELLGGFEQADLNRHWEKALQSLHLVVMETERHLLLADSVDISQHASQLMASWGALNSMCKKGSQGERDNLSSSSGEQLSERKLDMFEQVLDEVRSAVQRYAPETDMNEKVEHLTAAVAQLRARLAKDDRTIRQGGGGKFEWVDGLLVQALKNGDWLLIDNVNFCSTNMH</sequence>
<dbReference type="GO" id="GO:0005654">
    <property type="term" value="C:nucleoplasm"/>
    <property type="evidence" value="ECO:0007669"/>
    <property type="project" value="UniProtKB-SubCell"/>
</dbReference>
<evidence type="ECO:0000256" key="1">
    <source>
        <dbReference type="ARBA" id="ARBA00004604"/>
    </source>
</evidence>
<dbReference type="GO" id="GO:0000027">
    <property type="term" value="P:ribosomal large subunit assembly"/>
    <property type="evidence" value="ECO:0007669"/>
    <property type="project" value="TreeGrafter"/>
</dbReference>
<proteinExistence type="inferred from homology"/>
<keyword evidence="5" id="KW-0547">Nucleotide-binding</keyword>
<dbReference type="InterPro" id="IPR048617">
    <property type="entry name" value="MDN1_AAA_lid_4"/>
</dbReference>
<evidence type="ECO:0000256" key="4">
    <source>
        <dbReference type="ARBA" id="ARBA00017143"/>
    </source>
</evidence>
<feature type="domain" description="AAA+ ATPase" evidence="9">
    <location>
        <begin position="1397"/>
        <end position="1564"/>
    </location>
</feature>
<dbReference type="Pfam" id="PF07728">
    <property type="entry name" value="AAA_5"/>
    <property type="match status" value="6"/>
</dbReference>
<dbReference type="InterPro" id="IPR003593">
    <property type="entry name" value="AAA+_ATPase"/>
</dbReference>
<evidence type="ECO:0000313" key="11">
    <source>
        <dbReference type="RefSeq" id="XP_022106859.1"/>
    </source>
</evidence>
<reference evidence="11" key="1">
    <citation type="submission" date="2025-08" db="UniProtKB">
        <authorList>
            <consortium name="RefSeq"/>
        </authorList>
    </citation>
    <scope>IDENTIFICATION</scope>
</reference>
<dbReference type="SMART" id="SM00382">
    <property type="entry name" value="AAA"/>
    <property type="match status" value="4"/>
</dbReference>
<evidence type="ECO:0000259" key="9">
    <source>
        <dbReference type="SMART" id="SM00382"/>
    </source>
</evidence>
<comment type="similarity">
    <text evidence="3">Belongs to the midasin family.</text>
</comment>
<dbReference type="FunFam" id="3.40.50.300:FF:000956">
    <property type="entry name" value="Midasin"/>
    <property type="match status" value="1"/>
</dbReference>
<keyword evidence="7" id="KW-0143">Chaperone</keyword>
<dbReference type="FunFam" id="3.40.50.300:FF:000142">
    <property type="entry name" value="Midasin"/>
    <property type="match status" value="1"/>
</dbReference>
<dbReference type="PANTHER" id="PTHR48103:SF2">
    <property type="entry name" value="MIDASIN"/>
    <property type="match status" value="1"/>
</dbReference>
<evidence type="ECO:0000256" key="6">
    <source>
        <dbReference type="ARBA" id="ARBA00022840"/>
    </source>
</evidence>
<keyword evidence="10" id="KW-1185">Reference proteome</keyword>
<dbReference type="GO" id="GO:0030687">
    <property type="term" value="C:preribosome, large subunit precursor"/>
    <property type="evidence" value="ECO:0007669"/>
    <property type="project" value="TreeGrafter"/>
</dbReference>
<dbReference type="InterPro" id="IPR027417">
    <property type="entry name" value="P-loop_NTPase"/>
</dbReference>
<dbReference type="FunFam" id="3.40.50.300:FF:000764">
    <property type="entry name" value="Midasin"/>
    <property type="match status" value="1"/>
</dbReference>
<keyword evidence="8" id="KW-0539">Nucleus</keyword>
<dbReference type="OrthoDB" id="422220at2759"/>
<dbReference type="SUPFAM" id="SSF52540">
    <property type="entry name" value="P-loop containing nucleoside triphosphate hydrolases"/>
    <property type="match status" value="6"/>
</dbReference>
<dbReference type="GO" id="GO:0005524">
    <property type="term" value="F:ATP binding"/>
    <property type="evidence" value="ECO:0007669"/>
    <property type="project" value="UniProtKB-KW"/>
</dbReference>
<organism evidence="10 11">
    <name type="scientific">Acanthaster planci</name>
    <name type="common">Crown-of-thorns starfish</name>
    <dbReference type="NCBI Taxonomy" id="133434"/>
    <lineage>
        <taxon>Eukaryota</taxon>
        <taxon>Metazoa</taxon>
        <taxon>Echinodermata</taxon>
        <taxon>Eleutherozoa</taxon>
        <taxon>Asterozoa</taxon>
        <taxon>Asteroidea</taxon>
        <taxon>Valvatacea</taxon>
        <taxon>Valvatida</taxon>
        <taxon>Acanthasteridae</taxon>
        <taxon>Acanthaster</taxon>
    </lineage>
</organism>
<dbReference type="Pfam" id="PF17865">
    <property type="entry name" value="AAA_lid_5"/>
    <property type="match status" value="1"/>
</dbReference>
<dbReference type="InterPro" id="IPR011704">
    <property type="entry name" value="ATPase_dyneun-rel_AAA"/>
</dbReference>
<feature type="domain" description="AAA+ ATPase" evidence="9">
    <location>
        <begin position="1761"/>
        <end position="1913"/>
    </location>
</feature>
<dbReference type="GO" id="GO:0005730">
    <property type="term" value="C:nucleolus"/>
    <property type="evidence" value="ECO:0007669"/>
    <property type="project" value="UniProtKB-SubCell"/>
</dbReference>
<evidence type="ECO:0000256" key="5">
    <source>
        <dbReference type="ARBA" id="ARBA00022741"/>
    </source>
</evidence>
<feature type="domain" description="AAA+ ATPase" evidence="9">
    <location>
        <begin position="669"/>
        <end position="922"/>
    </location>
</feature>
<evidence type="ECO:0000256" key="7">
    <source>
        <dbReference type="ARBA" id="ARBA00023186"/>
    </source>
</evidence>
<dbReference type="InterPro" id="IPR040848">
    <property type="entry name" value="AAA_lid_7"/>
</dbReference>
<name>A0A8B7ZN48_ACAPL</name>
<dbReference type="InterPro" id="IPR041190">
    <property type="entry name" value="Midasin_AAA_lid_5"/>
</dbReference>
<dbReference type="PANTHER" id="PTHR48103">
    <property type="entry name" value="MIDASIN-RELATED"/>
    <property type="match status" value="1"/>
</dbReference>
<dbReference type="GeneID" id="110987974"/>
<evidence type="ECO:0000256" key="2">
    <source>
        <dbReference type="ARBA" id="ARBA00004642"/>
    </source>
</evidence>
<dbReference type="OMA" id="KRCAIAP"/>